<dbReference type="Proteomes" id="UP000735302">
    <property type="component" value="Unassembled WGS sequence"/>
</dbReference>
<name>A0AAV4BND7_9GAST</name>
<dbReference type="EMBL" id="BLXT01005270">
    <property type="protein sequence ID" value="GFO21619.1"/>
    <property type="molecule type" value="Genomic_DNA"/>
</dbReference>
<organism evidence="2 3">
    <name type="scientific">Plakobranchus ocellatus</name>
    <dbReference type="NCBI Taxonomy" id="259542"/>
    <lineage>
        <taxon>Eukaryota</taxon>
        <taxon>Metazoa</taxon>
        <taxon>Spiralia</taxon>
        <taxon>Lophotrochozoa</taxon>
        <taxon>Mollusca</taxon>
        <taxon>Gastropoda</taxon>
        <taxon>Heterobranchia</taxon>
        <taxon>Euthyneura</taxon>
        <taxon>Panpulmonata</taxon>
        <taxon>Sacoglossa</taxon>
        <taxon>Placobranchoidea</taxon>
        <taxon>Plakobranchidae</taxon>
        <taxon>Plakobranchus</taxon>
    </lineage>
</organism>
<keyword evidence="3" id="KW-1185">Reference proteome</keyword>
<comment type="caution">
    <text evidence="2">The sequence shown here is derived from an EMBL/GenBank/DDBJ whole genome shotgun (WGS) entry which is preliminary data.</text>
</comment>
<gene>
    <name evidence="2" type="ORF">PoB_004812400</name>
</gene>
<protein>
    <submittedName>
        <fullName evidence="2">Uncharacterized protein</fullName>
    </submittedName>
</protein>
<proteinExistence type="predicted"/>
<reference evidence="2 3" key="1">
    <citation type="journal article" date="2021" name="Elife">
        <title>Chloroplast acquisition without the gene transfer in kleptoplastic sea slugs, Plakobranchus ocellatus.</title>
        <authorList>
            <person name="Maeda T."/>
            <person name="Takahashi S."/>
            <person name="Yoshida T."/>
            <person name="Shimamura S."/>
            <person name="Takaki Y."/>
            <person name="Nagai Y."/>
            <person name="Toyoda A."/>
            <person name="Suzuki Y."/>
            <person name="Arimoto A."/>
            <person name="Ishii H."/>
            <person name="Satoh N."/>
            <person name="Nishiyama T."/>
            <person name="Hasebe M."/>
            <person name="Maruyama T."/>
            <person name="Minagawa J."/>
            <person name="Obokata J."/>
            <person name="Shigenobu S."/>
        </authorList>
    </citation>
    <scope>NUCLEOTIDE SEQUENCE [LARGE SCALE GENOMIC DNA]</scope>
</reference>
<accession>A0AAV4BND7</accession>
<feature type="region of interest" description="Disordered" evidence="1">
    <location>
        <begin position="146"/>
        <end position="195"/>
    </location>
</feature>
<evidence type="ECO:0000256" key="1">
    <source>
        <dbReference type="SAM" id="MobiDB-lite"/>
    </source>
</evidence>
<evidence type="ECO:0000313" key="2">
    <source>
        <dbReference type="EMBL" id="GFO21619.1"/>
    </source>
</evidence>
<evidence type="ECO:0000313" key="3">
    <source>
        <dbReference type="Proteomes" id="UP000735302"/>
    </source>
</evidence>
<sequence>MEGSLALLDVPEYGKIHFNYNVSFDHGFAAMLVTSEQREGARNFASAYLLAADTLPSGSGSQIGGRQNSKISVRGFWWKLRLYFENNGIIFQRIHKNREGLVVDEFSITVAPLCRLTYKYDDDIDDNEDDDDDDAVGGHATTATFLILPRAAPSTPEQRLKAPSPPPPLPPLPPPAPLPPLSPQQRRHLSSSSSA</sequence>
<dbReference type="AlphaFoldDB" id="A0AAV4BND7"/>
<feature type="compositionally biased region" description="Pro residues" evidence="1">
    <location>
        <begin position="163"/>
        <end position="182"/>
    </location>
</feature>